<evidence type="ECO:0000256" key="4">
    <source>
        <dbReference type="ARBA" id="ARBA00022813"/>
    </source>
</evidence>
<dbReference type="GO" id="GO:0006281">
    <property type="term" value="P:DNA repair"/>
    <property type="evidence" value="ECO:0007669"/>
    <property type="project" value="UniProtKB-KW"/>
</dbReference>
<dbReference type="Proteomes" id="UP000196320">
    <property type="component" value="Unassembled WGS sequence"/>
</dbReference>
<dbReference type="SUPFAM" id="SSF51306">
    <property type="entry name" value="LexA/Signal peptidase"/>
    <property type="match status" value="1"/>
</dbReference>
<dbReference type="PANTHER" id="PTHR33516">
    <property type="entry name" value="LEXA REPRESSOR"/>
    <property type="match status" value="1"/>
</dbReference>
<dbReference type="PANTHER" id="PTHR33516:SF2">
    <property type="entry name" value="LEXA REPRESSOR-RELATED"/>
    <property type="match status" value="1"/>
</dbReference>
<proteinExistence type="inferred from homology"/>
<keyword evidence="3 7" id="KW-0378">Hydrolase</keyword>
<keyword evidence="6" id="KW-0742">SOS response</keyword>
<evidence type="ECO:0000256" key="1">
    <source>
        <dbReference type="ARBA" id="ARBA00007484"/>
    </source>
</evidence>
<dbReference type="EMBL" id="FUKO01000033">
    <property type="protein sequence ID" value="SJN44107.1"/>
    <property type="molecule type" value="Genomic_DNA"/>
</dbReference>
<keyword evidence="10" id="KW-1185">Reference proteome</keyword>
<evidence type="ECO:0000256" key="3">
    <source>
        <dbReference type="ARBA" id="ARBA00022801"/>
    </source>
</evidence>
<sequence>MATIELVRRVDTSKPMLLRSAPIAIPAGFPSPAQDYYEGPIDLNAQLIDDPDATFIARVSGDSMIGVGIFDGDEVLVSRARKPRDGDIVVAVIDGELTLKRLLVTPRGIHLHSENPAYPDILVPELSDFTIWGTATVGFRHLL</sequence>
<keyword evidence="5" id="KW-0234">DNA repair</keyword>
<dbReference type="Pfam" id="PF00717">
    <property type="entry name" value="Peptidase_S24"/>
    <property type="match status" value="1"/>
</dbReference>
<evidence type="ECO:0000256" key="5">
    <source>
        <dbReference type="ARBA" id="ARBA00023204"/>
    </source>
</evidence>
<dbReference type="GO" id="GO:0016787">
    <property type="term" value="F:hydrolase activity"/>
    <property type="evidence" value="ECO:0007669"/>
    <property type="project" value="UniProtKB-KW"/>
</dbReference>
<dbReference type="NCBIfam" id="NF007621">
    <property type="entry name" value="PRK10276.1"/>
    <property type="match status" value="1"/>
</dbReference>
<dbReference type="InterPro" id="IPR006197">
    <property type="entry name" value="Peptidase_S24_LexA"/>
</dbReference>
<evidence type="ECO:0000259" key="8">
    <source>
        <dbReference type="Pfam" id="PF00717"/>
    </source>
</evidence>
<evidence type="ECO:0000256" key="2">
    <source>
        <dbReference type="ARBA" id="ARBA00022763"/>
    </source>
</evidence>
<comment type="similarity">
    <text evidence="1 7">Belongs to the peptidase S24 family.</text>
</comment>
<feature type="domain" description="Peptidase S24/S26A/S26B/S26C" evidence="8">
    <location>
        <begin position="25"/>
        <end position="135"/>
    </location>
</feature>
<dbReference type="GO" id="GO:0009432">
    <property type="term" value="P:SOS response"/>
    <property type="evidence" value="ECO:0007669"/>
    <property type="project" value="UniProtKB-KW"/>
</dbReference>
<evidence type="ECO:0000313" key="10">
    <source>
        <dbReference type="Proteomes" id="UP000196320"/>
    </source>
</evidence>
<keyword evidence="2" id="KW-0227">DNA damage</keyword>
<dbReference type="Gene3D" id="2.10.109.10">
    <property type="entry name" value="Umud Fragment, subunit A"/>
    <property type="match status" value="1"/>
</dbReference>
<name>A0A1R4KIT2_9MICO</name>
<dbReference type="RefSeq" id="WP_256971659.1">
    <property type="nucleotide sequence ID" value="NZ_FUKO01000033.1"/>
</dbReference>
<accession>A0A1R4KIT2</accession>
<dbReference type="GO" id="GO:0006355">
    <property type="term" value="P:regulation of DNA-templated transcription"/>
    <property type="evidence" value="ECO:0007669"/>
    <property type="project" value="InterPro"/>
</dbReference>
<dbReference type="CDD" id="cd06529">
    <property type="entry name" value="S24_LexA-like"/>
    <property type="match status" value="1"/>
</dbReference>
<evidence type="ECO:0000256" key="7">
    <source>
        <dbReference type="RuleBase" id="RU003991"/>
    </source>
</evidence>
<dbReference type="PRINTS" id="PR00726">
    <property type="entry name" value="LEXASERPTASE"/>
</dbReference>
<evidence type="ECO:0000256" key="6">
    <source>
        <dbReference type="ARBA" id="ARBA00023236"/>
    </source>
</evidence>
<organism evidence="9 10">
    <name type="scientific">Microbacterium esteraromaticum</name>
    <dbReference type="NCBI Taxonomy" id="57043"/>
    <lineage>
        <taxon>Bacteria</taxon>
        <taxon>Bacillati</taxon>
        <taxon>Actinomycetota</taxon>
        <taxon>Actinomycetes</taxon>
        <taxon>Micrococcales</taxon>
        <taxon>Microbacteriaceae</taxon>
        <taxon>Microbacterium</taxon>
    </lineage>
</organism>
<gene>
    <name evidence="9" type="ORF">FM104_13175</name>
</gene>
<dbReference type="AlphaFoldDB" id="A0A1R4KIT2"/>
<dbReference type="InterPro" id="IPR039418">
    <property type="entry name" value="LexA-like"/>
</dbReference>
<dbReference type="InterPro" id="IPR015927">
    <property type="entry name" value="Peptidase_S24_S26A/B/C"/>
</dbReference>
<keyword evidence="4 7" id="KW-0068">Autocatalytic cleavage</keyword>
<dbReference type="GO" id="GO:0003677">
    <property type="term" value="F:DNA binding"/>
    <property type="evidence" value="ECO:0007669"/>
    <property type="project" value="InterPro"/>
</dbReference>
<evidence type="ECO:0000313" key="9">
    <source>
        <dbReference type="EMBL" id="SJN44107.1"/>
    </source>
</evidence>
<dbReference type="InterPro" id="IPR036286">
    <property type="entry name" value="LexA/Signal_pep-like_sf"/>
</dbReference>
<dbReference type="InterPro" id="IPR050077">
    <property type="entry name" value="LexA_repressor"/>
</dbReference>
<protein>
    <submittedName>
        <fullName evidence="9">Error-prone repair protein UmuD</fullName>
    </submittedName>
</protein>
<reference evidence="9 10" key="1">
    <citation type="submission" date="2017-02" db="EMBL/GenBank/DDBJ databases">
        <authorList>
            <person name="Peterson S.W."/>
        </authorList>
    </citation>
    <scope>NUCLEOTIDE SEQUENCE [LARGE SCALE GENOMIC DNA]</scope>
    <source>
        <strain evidence="9 10">B Mb 05.01</strain>
    </source>
</reference>